<dbReference type="PROSITE" id="PS50404">
    <property type="entry name" value="GST_NTER"/>
    <property type="match status" value="1"/>
</dbReference>
<dbReference type="AlphaFoldDB" id="A0A679J3I6"/>
<dbReference type="InterPro" id="IPR036282">
    <property type="entry name" value="Glutathione-S-Trfase_C_sf"/>
</dbReference>
<dbReference type="SUPFAM" id="SSF47616">
    <property type="entry name" value="GST C-terminal domain-like"/>
    <property type="match status" value="1"/>
</dbReference>
<dbReference type="GO" id="GO:0005737">
    <property type="term" value="C:cytoplasm"/>
    <property type="evidence" value="ECO:0007669"/>
    <property type="project" value="TreeGrafter"/>
</dbReference>
<gene>
    <name evidence="2" type="primary">yibF_2</name>
    <name evidence="2" type="ORF">VVAX_00936</name>
</gene>
<sequence>MKIFFSPASPFVRKCMVVAHELGVAGRIEKLPSAAGPVKRDATIIPKNPLGQVPTFLTDDGQVLFDSRVICEYLDATHGGRLFPADGAARWSRLTELALADGMTGAALLARYENVLRPEELRWADWTDGQLAKVRTGLEWLETAAPSFGDRVDIGTIAFGCALGYMDFRFPDVDWRTGAPNSAKWFDVFNQRASMQATMPSV</sequence>
<dbReference type="Gene3D" id="1.20.1050.10">
    <property type="match status" value="1"/>
</dbReference>
<reference evidence="2" key="1">
    <citation type="submission" date="2019-12" db="EMBL/GenBank/DDBJ databases">
        <authorList>
            <person name="Cremers G."/>
        </authorList>
    </citation>
    <scope>NUCLEOTIDE SEQUENCE</scope>
    <source>
        <strain evidence="2">Vvax</strain>
    </source>
</reference>
<dbReference type="InterPro" id="IPR050983">
    <property type="entry name" value="GST_Omega/HSP26"/>
</dbReference>
<dbReference type="InterPro" id="IPR004045">
    <property type="entry name" value="Glutathione_S-Trfase_N"/>
</dbReference>
<dbReference type="RefSeq" id="WP_339088665.1">
    <property type="nucleotide sequence ID" value="NZ_LR743507.1"/>
</dbReference>
<dbReference type="PANTHER" id="PTHR43968:SF6">
    <property type="entry name" value="GLUTATHIONE S-TRANSFERASE OMEGA"/>
    <property type="match status" value="1"/>
</dbReference>
<name>A0A679J3I6_VARPD</name>
<dbReference type="InterPro" id="IPR036249">
    <property type="entry name" value="Thioredoxin-like_sf"/>
</dbReference>
<proteinExistence type="predicted"/>
<dbReference type="CDD" id="cd03205">
    <property type="entry name" value="GST_C_6"/>
    <property type="match status" value="1"/>
</dbReference>
<dbReference type="SUPFAM" id="SSF52833">
    <property type="entry name" value="Thioredoxin-like"/>
    <property type="match status" value="1"/>
</dbReference>
<evidence type="ECO:0000313" key="2">
    <source>
        <dbReference type="EMBL" id="CAA2100821.1"/>
    </source>
</evidence>
<dbReference type="Pfam" id="PF13409">
    <property type="entry name" value="GST_N_2"/>
    <property type="match status" value="1"/>
</dbReference>
<feature type="domain" description="GST N-terminal" evidence="1">
    <location>
        <begin position="1"/>
        <end position="82"/>
    </location>
</feature>
<dbReference type="CDD" id="cd03049">
    <property type="entry name" value="GST_N_3"/>
    <property type="match status" value="1"/>
</dbReference>
<evidence type="ECO:0000259" key="1">
    <source>
        <dbReference type="PROSITE" id="PS50404"/>
    </source>
</evidence>
<accession>A0A679J3I6</accession>
<dbReference type="PANTHER" id="PTHR43968">
    <property type="match status" value="1"/>
</dbReference>
<dbReference type="EMBL" id="LR743507">
    <property type="protein sequence ID" value="CAA2100821.1"/>
    <property type="molecule type" value="Genomic_DNA"/>
</dbReference>
<dbReference type="Gene3D" id="3.40.30.10">
    <property type="entry name" value="Glutaredoxin"/>
    <property type="match status" value="1"/>
</dbReference>
<protein>
    <submittedName>
        <fullName evidence="2">Putative GST-like protein YibF</fullName>
    </submittedName>
</protein>
<dbReference type="Pfam" id="PF13410">
    <property type="entry name" value="GST_C_2"/>
    <property type="match status" value="1"/>
</dbReference>
<organism evidence="2">
    <name type="scientific">Variovorax paradoxus</name>
    <dbReference type="NCBI Taxonomy" id="34073"/>
    <lineage>
        <taxon>Bacteria</taxon>
        <taxon>Pseudomonadati</taxon>
        <taxon>Pseudomonadota</taxon>
        <taxon>Betaproteobacteria</taxon>
        <taxon>Burkholderiales</taxon>
        <taxon>Comamonadaceae</taxon>
        <taxon>Variovorax</taxon>
    </lineage>
</organism>